<sequence length="174" mass="19076">MGKIRVLLGVGICTAALIRVEAENPLPASPAPSLSNSSRARTHFNLLKATDLASVQGHKAHVSVYWQLLCDPYLHKSESSWSHVRHKCGGKARVAFRSNCGWISCENTDSASLEISDDFDPLNSTHAKALLEEAFEGLQNPRIAREVELQIAADTAVLQNLILKDSDLQHHTDL</sequence>
<proteinExistence type="predicted"/>
<reference evidence="2" key="1">
    <citation type="submission" date="2014-11" db="EMBL/GenBank/DDBJ databases">
        <authorList>
            <person name="Otto D Thomas"/>
            <person name="Naeem Raeece"/>
        </authorList>
    </citation>
    <scope>NUCLEOTIDE SEQUENCE</scope>
</reference>
<organism evidence="2">
    <name type="scientific">Chromera velia CCMP2878</name>
    <dbReference type="NCBI Taxonomy" id="1169474"/>
    <lineage>
        <taxon>Eukaryota</taxon>
        <taxon>Sar</taxon>
        <taxon>Alveolata</taxon>
        <taxon>Colpodellida</taxon>
        <taxon>Chromeraceae</taxon>
        <taxon>Chromera</taxon>
    </lineage>
</organism>
<accession>A0A0G4HTD6</accession>
<keyword evidence="1" id="KW-0732">Signal</keyword>
<evidence type="ECO:0000313" key="2">
    <source>
        <dbReference type="EMBL" id="CEM47661.1"/>
    </source>
</evidence>
<feature type="signal peptide" evidence="1">
    <location>
        <begin position="1"/>
        <end position="22"/>
    </location>
</feature>
<dbReference type="AlphaFoldDB" id="A0A0G4HTD6"/>
<name>A0A0G4HTD6_9ALVE</name>
<gene>
    <name evidence="2" type="ORF">Cvel_31405</name>
</gene>
<feature type="chain" id="PRO_5005191742" evidence="1">
    <location>
        <begin position="23"/>
        <end position="174"/>
    </location>
</feature>
<protein>
    <submittedName>
        <fullName evidence="2">Uncharacterized protein</fullName>
    </submittedName>
</protein>
<dbReference type="VEuPathDB" id="CryptoDB:Cvel_31405"/>
<dbReference type="EMBL" id="CDMZ01003808">
    <property type="protein sequence ID" value="CEM47661.1"/>
    <property type="molecule type" value="Genomic_DNA"/>
</dbReference>
<evidence type="ECO:0000256" key="1">
    <source>
        <dbReference type="SAM" id="SignalP"/>
    </source>
</evidence>